<feature type="region of interest" description="Disordered" evidence="6">
    <location>
        <begin position="472"/>
        <end position="532"/>
    </location>
</feature>
<feature type="region of interest" description="SAW" evidence="5">
    <location>
        <begin position="316"/>
        <end position="390"/>
    </location>
</feature>
<dbReference type="Proteomes" id="UP000634136">
    <property type="component" value="Unassembled WGS sequence"/>
</dbReference>
<dbReference type="GO" id="GO:0006357">
    <property type="term" value="P:regulation of transcription by RNA polymerase II"/>
    <property type="evidence" value="ECO:0007669"/>
    <property type="project" value="TreeGrafter"/>
</dbReference>
<dbReference type="Pfam" id="PF12767">
    <property type="entry name" value="SAGA-Tad1"/>
    <property type="match status" value="1"/>
</dbReference>
<dbReference type="AlphaFoldDB" id="A0A834TUZ0"/>
<keyword evidence="2" id="KW-0805">Transcription regulation</keyword>
<comment type="similarity">
    <text evidence="5">Belongs to the GRAS family.</text>
</comment>
<feature type="region of interest" description="Leucine repeat II (LRII)" evidence="5">
    <location>
        <begin position="160"/>
        <end position="192"/>
    </location>
</feature>
<evidence type="ECO:0000313" key="7">
    <source>
        <dbReference type="EMBL" id="KAF7828638.1"/>
    </source>
</evidence>
<keyword evidence="8" id="KW-1185">Reference proteome</keyword>
<keyword evidence="4" id="KW-0539">Nucleus</keyword>
<keyword evidence="3" id="KW-0804">Transcription</keyword>
<dbReference type="PROSITE" id="PS50985">
    <property type="entry name" value="GRAS"/>
    <property type="match status" value="1"/>
</dbReference>
<feature type="region of interest" description="Disordered" evidence="6">
    <location>
        <begin position="559"/>
        <end position="581"/>
    </location>
</feature>
<name>A0A834TUZ0_9FABA</name>
<dbReference type="InterPro" id="IPR024738">
    <property type="entry name" value="Hfi1/Tada1"/>
</dbReference>
<accession>A0A834TUZ0</accession>
<feature type="compositionally biased region" description="Basic and acidic residues" evidence="6">
    <location>
        <begin position="512"/>
        <end position="522"/>
    </location>
</feature>
<evidence type="ECO:0000256" key="5">
    <source>
        <dbReference type="PROSITE-ProRule" id="PRU01191"/>
    </source>
</evidence>
<gene>
    <name evidence="7" type="ORF">G2W53_019802</name>
</gene>
<feature type="short sequence motif" description="VHIID" evidence="5">
    <location>
        <begin position="109"/>
        <end position="113"/>
    </location>
</feature>
<comment type="caution">
    <text evidence="7">The sequence shown here is derived from an EMBL/GenBank/DDBJ whole genome shotgun (WGS) entry which is preliminary data.</text>
</comment>
<evidence type="ECO:0000256" key="1">
    <source>
        <dbReference type="ARBA" id="ARBA00004123"/>
    </source>
</evidence>
<protein>
    <submittedName>
        <fullName evidence="7">Scarecrow-like protein 32</fullName>
    </submittedName>
</protein>
<sequence>MEQLLLHCANAIDTNDFTLAQQILWVLNNIAPPDGNSNQRLASAFLRALAARAAKSGTCKMLAHAPPIHTHTFSIIELANFVDLTPWHRFGFTAANSAILELTQGYSVIHIVDLTSTHCMQIPTLIDAIASRHHDVPPLIKLTVAAHRNIPPILDLSYDELGAKLVNFARSKNVILEFKVISSSYKDGFASLIEHLRVQHMIFVAEGQRREALVINCHMMLHYIPDETLIMNSDQESWSSLRSMFLKAVRSLEPTIVVLVEEDADLTWKSLESRVRAAFNYLWIPYDTVDTFLARGSVQREWYEADIGWKIENVVAEEGVERVERAEGKTKWEERMRDAKFEGIGWTEDGVSEVKAMLDEHAAGWGFKKDNQHLVLTWKGHNVVFASLWMPAAQYISPVDTLEQKLQIERRLGSVKAREYFNLLTRFLTFKITKPKFNKLCIAIIGRDNLPLHNHLIRSILKKACLSKLPPNRKGKEEGSLSVKIPNGNQRSDLQSLCRDLPQSPRKVRTPNLRDRRFKDRPSPLGPQGKNHSIVCEDSAPRIHEPQSTVDIYSLGSMPPLSAEDSDEVNQDSGSPINYRRSPITAPLGILTNSKGARKVSFNVSEPPSVSSTCQHIGLLPDTNFLMKRLEQKLAVEGFKISVDSANLLNNALDVYLKRMIKPCLDLVVSKSDDKCRGPGPIQPGLNGLSNSRYVQKSSEPVSASISDFRAAMELNPVILGEDWPLHFEKRAIGTNLAIPGSLDSHSTQLSDGSHEVVVENFRTLGKRIDSRLGPGIRKEDLVGGEKAFSLLKILVIRIVEFSWSGRVHVDCYPGIHVSRAH</sequence>
<evidence type="ECO:0000313" key="8">
    <source>
        <dbReference type="Proteomes" id="UP000634136"/>
    </source>
</evidence>
<evidence type="ECO:0000256" key="6">
    <source>
        <dbReference type="SAM" id="MobiDB-lite"/>
    </source>
</evidence>
<evidence type="ECO:0000256" key="3">
    <source>
        <dbReference type="ARBA" id="ARBA00023163"/>
    </source>
</evidence>
<comment type="caution">
    <text evidence="5">Lacks conserved residue(s) required for the propagation of feature annotation.</text>
</comment>
<evidence type="ECO:0000256" key="4">
    <source>
        <dbReference type="ARBA" id="ARBA00023242"/>
    </source>
</evidence>
<dbReference type="EMBL" id="JAAIUW010000006">
    <property type="protein sequence ID" value="KAF7828638.1"/>
    <property type="molecule type" value="Genomic_DNA"/>
</dbReference>
<dbReference type="GO" id="GO:0003713">
    <property type="term" value="F:transcription coactivator activity"/>
    <property type="evidence" value="ECO:0007669"/>
    <property type="project" value="TreeGrafter"/>
</dbReference>
<dbReference type="PANTHER" id="PTHR21277:SF29">
    <property type="entry name" value="TRANSCRIPTIONAL REGULATOR OF RNA POLII, SAGA, SUBUNIT"/>
    <property type="match status" value="1"/>
</dbReference>
<dbReference type="GO" id="GO:0000124">
    <property type="term" value="C:SAGA complex"/>
    <property type="evidence" value="ECO:0007669"/>
    <property type="project" value="TreeGrafter"/>
</dbReference>
<comment type="subcellular location">
    <subcellularLocation>
        <location evidence="1">Nucleus</location>
    </subcellularLocation>
</comment>
<organism evidence="7 8">
    <name type="scientific">Senna tora</name>
    <dbReference type="NCBI Taxonomy" id="362788"/>
    <lineage>
        <taxon>Eukaryota</taxon>
        <taxon>Viridiplantae</taxon>
        <taxon>Streptophyta</taxon>
        <taxon>Embryophyta</taxon>
        <taxon>Tracheophyta</taxon>
        <taxon>Spermatophyta</taxon>
        <taxon>Magnoliopsida</taxon>
        <taxon>eudicotyledons</taxon>
        <taxon>Gunneridae</taxon>
        <taxon>Pentapetalae</taxon>
        <taxon>rosids</taxon>
        <taxon>fabids</taxon>
        <taxon>Fabales</taxon>
        <taxon>Fabaceae</taxon>
        <taxon>Caesalpinioideae</taxon>
        <taxon>Cassia clade</taxon>
        <taxon>Senna</taxon>
    </lineage>
</organism>
<dbReference type="PANTHER" id="PTHR21277">
    <property type="entry name" value="TRANSCRIPTIONAL ADAPTER 1"/>
    <property type="match status" value="1"/>
</dbReference>
<dbReference type="InterPro" id="IPR005202">
    <property type="entry name" value="TF_GRAS"/>
</dbReference>
<dbReference type="Pfam" id="PF03514">
    <property type="entry name" value="GRAS"/>
    <property type="match status" value="1"/>
</dbReference>
<proteinExistence type="inferred from homology"/>
<dbReference type="OrthoDB" id="10264870at2759"/>
<dbReference type="GO" id="GO:0005634">
    <property type="term" value="C:nucleus"/>
    <property type="evidence" value="ECO:0007669"/>
    <property type="project" value="UniProtKB-SubCell"/>
</dbReference>
<reference evidence="7" key="1">
    <citation type="submission" date="2020-09" db="EMBL/GenBank/DDBJ databases">
        <title>Genome-Enabled Discovery of Anthraquinone Biosynthesis in Senna tora.</title>
        <authorList>
            <person name="Kang S.-H."/>
            <person name="Pandey R.P."/>
            <person name="Lee C.-M."/>
            <person name="Sim J.-S."/>
            <person name="Jeong J.-T."/>
            <person name="Choi B.-S."/>
            <person name="Jung M."/>
            <person name="Ginzburg D."/>
            <person name="Zhao K."/>
            <person name="Won S.Y."/>
            <person name="Oh T.-J."/>
            <person name="Yu Y."/>
            <person name="Kim N.-H."/>
            <person name="Lee O.R."/>
            <person name="Lee T.-H."/>
            <person name="Bashyal P."/>
            <person name="Kim T.-S."/>
            <person name="Lee W.-H."/>
            <person name="Kawkins C."/>
            <person name="Kim C.-K."/>
            <person name="Kim J.S."/>
            <person name="Ahn B.O."/>
            <person name="Rhee S.Y."/>
            <person name="Sohng J.K."/>
        </authorList>
    </citation>
    <scope>NUCLEOTIDE SEQUENCE</scope>
    <source>
        <tissue evidence="7">Leaf</tissue>
    </source>
</reference>
<evidence type="ECO:0000256" key="2">
    <source>
        <dbReference type="ARBA" id="ARBA00023015"/>
    </source>
</evidence>